<feature type="domain" description="DRBM" evidence="5">
    <location>
        <begin position="277"/>
        <end position="344"/>
    </location>
</feature>
<dbReference type="SMART" id="SM00358">
    <property type="entry name" value="DSRM"/>
    <property type="match status" value="4"/>
</dbReference>
<dbReference type="GO" id="GO:0007281">
    <property type="term" value="P:germ cell development"/>
    <property type="evidence" value="ECO:0007669"/>
    <property type="project" value="TreeGrafter"/>
</dbReference>
<proteinExistence type="predicted"/>
<organism evidence="6 7">
    <name type="scientific">Oryctes borbonicus</name>
    <dbReference type="NCBI Taxonomy" id="1629725"/>
    <lineage>
        <taxon>Eukaryota</taxon>
        <taxon>Metazoa</taxon>
        <taxon>Ecdysozoa</taxon>
        <taxon>Arthropoda</taxon>
        <taxon>Hexapoda</taxon>
        <taxon>Insecta</taxon>
        <taxon>Pterygota</taxon>
        <taxon>Neoptera</taxon>
        <taxon>Endopterygota</taxon>
        <taxon>Coleoptera</taxon>
        <taxon>Polyphaga</taxon>
        <taxon>Scarabaeiformia</taxon>
        <taxon>Scarabaeidae</taxon>
        <taxon>Dynastinae</taxon>
        <taxon>Oryctes</taxon>
    </lineage>
</organism>
<dbReference type="GO" id="GO:0035418">
    <property type="term" value="P:protein localization to synapse"/>
    <property type="evidence" value="ECO:0007669"/>
    <property type="project" value="TreeGrafter"/>
</dbReference>
<dbReference type="Pfam" id="PF00035">
    <property type="entry name" value="dsrm"/>
    <property type="match status" value="3"/>
</dbReference>
<dbReference type="CDD" id="cd19861">
    <property type="entry name" value="DSRM_STAU_rpt5"/>
    <property type="match status" value="1"/>
</dbReference>
<accession>A0A0T6AVZ5</accession>
<evidence type="ECO:0000256" key="3">
    <source>
        <dbReference type="SAM" id="MobiDB-lite"/>
    </source>
</evidence>
<sequence>MWLLFVVLSHLLLVNTTSINEILSKFEEDKCLEDNFIDPELLVHAQEPWQSVIYNKGGPSSSNSLSLIHELAHLNKIEYYYYLENEEGPAHKNIFYITLTLGNEEYKGDGMSVKEAKRHAAEEALLYTKYIIPQSKENKNNEKLTPTVELNNIAMKLGMTVRYLSEDELLAEDLIYKQKNFSIPEGYKTHLDKLNHSIHHPYETKMLNVPKENKPGKQFKVGVIVGDKRFIGIGYTLQSAKHDAAKNALLALQKLSMQDIEKCINEGVVCNPDNNKSPISVLYELAQEKGTQLNFEVVGESGPAHEKVFITKCEYGDVTIEGSGKSKKLSKRNASENMLEKLKYVTPSVFESDFPAKHISKKKKKKKKLIKSRWEKFSLDAKNFISSTWEAAFPEEDETDDEDSDRNSNKQNKRRTDSNNEESVDFKLLFLNFAQKEGISANFIDLGVENSKYYSLVFVGLEPKHVCLGEGQSYDLSRQKASLEALHFFYKLGITNLVPGQENFEHIKNMDFGKMYIIGNDIVPEDDPKKE</sequence>
<dbReference type="GO" id="GO:0032839">
    <property type="term" value="C:dendrite cytoplasm"/>
    <property type="evidence" value="ECO:0007669"/>
    <property type="project" value="GOC"/>
</dbReference>
<reference evidence="6 7" key="1">
    <citation type="submission" date="2015-09" db="EMBL/GenBank/DDBJ databases">
        <title>Draft genome of the scarab beetle Oryctes borbonicus.</title>
        <authorList>
            <person name="Meyer J.M."/>
            <person name="Markov G.V."/>
            <person name="Baskaran P."/>
            <person name="Herrmann M."/>
            <person name="Sommer R.J."/>
            <person name="Roedelsperger C."/>
        </authorList>
    </citation>
    <scope>NUCLEOTIDE SEQUENCE [LARGE SCALE GENOMIC DNA]</scope>
    <source>
        <strain evidence="6">OB123</strain>
        <tissue evidence="6">Whole animal</tissue>
    </source>
</reference>
<dbReference type="InterPro" id="IPR051740">
    <property type="entry name" value="DRBM-containing_protein"/>
</dbReference>
<feature type="compositionally biased region" description="Acidic residues" evidence="3">
    <location>
        <begin position="394"/>
        <end position="404"/>
    </location>
</feature>
<dbReference type="GO" id="GO:0010468">
    <property type="term" value="P:regulation of gene expression"/>
    <property type="evidence" value="ECO:0007669"/>
    <property type="project" value="UniProtKB-ARBA"/>
</dbReference>
<dbReference type="GO" id="GO:0010494">
    <property type="term" value="C:cytoplasmic stress granule"/>
    <property type="evidence" value="ECO:0007669"/>
    <property type="project" value="TreeGrafter"/>
</dbReference>
<evidence type="ECO:0000313" key="6">
    <source>
        <dbReference type="EMBL" id="KRT78839.1"/>
    </source>
</evidence>
<dbReference type="Proteomes" id="UP000051574">
    <property type="component" value="Unassembled WGS sequence"/>
</dbReference>
<dbReference type="GO" id="GO:0003729">
    <property type="term" value="F:mRNA binding"/>
    <property type="evidence" value="ECO:0007669"/>
    <property type="project" value="TreeGrafter"/>
</dbReference>
<dbReference type="SUPFAM" id="SSF54768">
    <property type="entry name" value="dsRNA-binding domain-like"/>
    <property type="match status" value="3"/>
</dbReference>
<feature type="domain" description="DRBM" evidence="5">
    <location>
        <begin position="145"/>
        <end position="254"/>
    </location>
</feature>
<dbReference type="GO" id="GO:0008298">
    <property type="term" value="P:intracellular mRNA localization"/>
    <property type="evidence" value="ECO:0007669"/>
    <property type="project" value="TreeGrafter"/>
</dbReference>
<dbReference type="PANTHER" id="PTHR46054:SF3">
    <property type="entry name" value="MATERNAL EFFECT PROTEIN STAUFEN"/>
    <property type="match status" value="1"/>
</dbReference>
<dbReference type="GO" id="GO:0005886">
    <property type="term" value="C:plasma membrane"/>
    <property type="evidence" value="ECO:0007669"/>
    <property type="project" value="TreeGrafter"/>
</dbReference>
<evidence type="ECO:0000259" key="5">
    <source>
        <dbReference type="PROSITE" id="PS50137"/>
    </source>
</evidence>
<dbReference type="GO" id="GO:0003725">
    <property type="term" value="F:double-stranded RNA binding"/>
    <property type="evidence" value="ECO:0007669"/>
    <property type="project" value="TreeGrafter"/>
</dbReference>
<evidence type="ECO:0000256" key="4">
    <source>
        <dbReference type="SAM" id="SignalP"/>
    </source>
</evidence>
<dbReference type="Gene3D" id="3.30.160.20">
    <property type="match status" value="4"/>
</dbReference>
<dbReference type="PANTHER" id="PTHR46054">
    <property type="entry name" value="MATERNAL EFFECT PROTEIN STAUFEN"/>
    <property type="match status" value="1"/>
</dbReference>
<feature type="signal peptide" evidence="4">
    <location>
        <begin position="1"/>
        <end position="18"/>
    </location>
</feature>
<comment type="caution">
    <text evidence="6">The sequence shown here is derived from an EMBL/GenBank/DDBJ whole genome shotgun (WGS) entry which is preliminary data.</text>
</comment>
<evidence type="ECO:0000256" key="1">
    <source>
        <dbReference type="ARBA" id="ARBA00022884"/>
    </source>
</evidence>
<keyword evidence="4" id="KW-0732">Signal</keyword>
<dbReference type="AlphaFoldDB" id="A0A0T6AVZ5"/>
<gene>
    <name evidence="6" type="ORF">AMK59_8300</name>
</gene>
<name>A0A0T6AVZ5_9SCAR</name>
<keyword evidence="1 2" id="KW-0694">RNA-binding</keyword>
<dbReference type="InterPro" id="IPR014720">
    <property type="entry name" value="dsRBD_dom"/>
</dbReference>
<feature type="domain" description="DRBM" evidence="5">
    <location>
        <begin position="63"/>
        <end position="130"/>
    </location>
</feature>
<dbReference type="FunFam" id="3.30.160.20:FF:000007">
    <property type="entry name" value="Double-stranded RNA-binding protein Staufen homolog 1"/>
    <property type="match status" value="1"/>
</dbReference>
<dbReference type="PROSITE" id="PS50137">
    <property type="entry name" value="DS_RBD"/>
    <property type="match status" value="3"/>
</dbReference>
<dbReference type="GO" id="GO:0098964">
    <property type="term" value="P:anterograde dendritic transport of messenger ribonucleoprotein complex"/>
    <property type="evidence" value="ECO:0007669"/>
    <property type="project" value="TreeGrafter"/>
</dbReference>
<dbReference type="OrthoDB" id="10037267at2759"/>
<evidence type="ECO:0000256" key="2">
    <source>
        <dbReference type="PROSITE-ProRule" id="PRU00266"/>
    </source>
</evidence>
<dbReference type="EMBL" id="LJIG01022764">
    <property type="protein sequence ID" value="KRT78839.1"/>
    <property type="molecule type" value="Genomic_DNA"/>
</dbReference>
<feature type="chain" id="PRO_5006668173" description="DRBM domain-containing protein" evidence="4">
    <location>
        <begin position="19"/>
        <end position="531"/>
    </location>
</feature>
<feature type="region of interest" description="Disordered" evidence="3">
    <location>
        <begin position="394"/>
        <end position="419"/>
    </location>
</feature>
<protein>
    <recommendedName>
        <fullName evidence="5">DRBM domain-containing protein</fullName>
    </recommendedName>
</protein>
<keyword evidence="7" id="KW-1185">Reference proteome</keyword>
<dbReference type="GO" id="GO:0043025">
    <property type="term" value="C:neuronal cell body"/>
    <property type="evidence" value="ECO:0007669"/>
    <property type="project" value="TreeGrafter"/>
</dbReference>
<evidence type="ECO:0000313" key="7">
    <source>
        <dbReference type="Proteomes" id="UP000051574"/>
    </source>
</evidence>